<feature type="non-terminal residue" evidence="2">
    <location>
        <position position="59"/>
    </location>
</feature>
<feature type="non-terminal residue" evidence="2">
    <location>
        <position position="1"/>
    </location>
</feature>
<name>A0A5E4GMT0_PRUDU</name>
<dbReference type="InterPro" id="IPR013103">
    <property type="entry name" value="RVT_2"/>
</dbReference>
<dbReference type="EMBL" id="CABIKO010001155">
    <property type="protein sequence ID" value="VVA41050.1"/>
    <property type="molecule type" value="Genomic_DNA"/>
</dbReference>
<dbReference type="Pfam" id="PF07727">
    <property type="entry name" value="RVT_2"/>
    <property type="match status" value="1"/>
</dbReference>
<accession>A0A5E4GMT0</accession>
<proteinExistence type="predicted"/>
<evidence type="ECO:0000313" key="3">
    <source>
        <dbReference type="Proteomes" id="UP000327085"/>
    </source>
</evidence>
<feature type="domain" description="Reverse transcriptase Ty1/copia-type" evidence="1">
    <location>
        <begin position="1"/>
        <end position="56"/>
    </location>
</feature>
<evidence type="ECO:0000259" key="1">
    <source>
        <dbReference type="Pfam" id="PF07727"/>
    </source>
</evidence>
<protein>
    <submittedName>
        <fullName evidence="2">PREDICTED: Retrovirus-related Pol poly from</fullName>
    </submittedName>
</protein>
<evidence type="ECO:0000313" key="2">
    <source>
        <dbReference type="EMBL" id="VVA41050.1"/>
    </source>
</evidence>
<reference evidence="3" key="1">
    <citation type="journal article" date="2020" name="Plant J.">
        <title>Transposons played a major role in the diversification between the closely related almond and peach genomes: results from the almond genome sequence.</title>
        <authorList>
            <person name="Alioto T."/>
            <person name="Alexiou K.G."/>
            <person name="Bardil A."/>
            <person name="Barteri F."/>
            <person name="Castanera R."/>
            <person name="Cruz F."/>
            <person name="Dhingra A."/>
            <person name="Duval H."/>
            <person name="Fernandez I Marti A."/>
            <person name="Frias L."/>
            <person name="Galan B."/>
            <person name="Garcia J.L."/>
            <person name="Howad W."/>
            <person name="Gomez-Garrido J."/>
            <person name="Gut M."/>
            <person name="Julca I."/>
            <person name="Morata J."/>
            <person name="Puigdomenech P."/>
            <person name="Ribeca P."/>
            <person name="Rubio Cabetas M.J."/>
            <person name="Vlasova A."/>
            <person name="Wirthensohn M."/>
            <person name="Garcia-Mas J."/>
            <person name="Gabaldon T."/>
            <person name="Casacuberta J.M."/>
            <person name="Arus P."/>
        </authorList>
    </citation>
    <scope>NUCLEOTIDE SEQUENCE [LARGE SCALE GENOMIC DNA]</scope>
    <source>
        <strain evidence="3">cv. Texas</strain>
    </source>
</reference>
<organism evidence="2 3">
    <name type="scientific">Prunus dulcis</name>
    <name type="common">Almond</name>
    <name type="synonym">Amygdalus dulcis</name>
    <dbReference type="NCBI Taxonomy" id="3755"/>
    <lineage>
        <taxon>Eukaryota</taxon>
        <taxon>Viridiplantae</taxon>
        <taxon>Streptophyta</taxon>
        <taxon>Embryophyta</taxon>
        <taxon>Tracheophyta</taxon>
        <taxon>Spermatophyta</taxon>
        <taxon>Magnoliopsida</taxon>
        <taxon>eudicotyledons</taxon>
        <taxon>Gunneridae</taxon>
        <taxon>Pentapetalae</taxon>
        <taxon>rosids</taxon>
        <taxon>fabids</taxon>
        <taxon>Rosales</taxon>
        <taxon>Rosaceae</taxon>
        <taxon>Amygdaloideae</taxon>
        <taxon>Amygdaleae</taxon>
        <taxon>Prunus</taxon>
    </lineage>
</organism>
<dbReference type="InParanoid" id="A0A5E4GMT0"/>
<dbReference type="AlphaFoldDB" id="A0A5E4GMT0"/>
<gene>
    <name evidence="2" type="ORF">ALMOND_2B015522</name>
</gene>
<dbReference type="Gramene" id="VVA41050">
    <property type="protein sequence ID" value="VVA41050"/>
    <property type="gene ID" value="Prudul26B015522"/>
</dbReference>
<sequence>TFAPVAKLNTVRVLLSLATNCDWPLLQFDVKNSFLHSDLNEGIYMDLPPGIPVTSKEGV</sequence>
<dbReference type="Proteomes" id="UP000327085">
    <property type="component" value="Chromosome 4"/>
</dbReference>